<dbReference type="InterPro" id="IPR016155">
    <property type="entry name" value="Mopterin_synth/thiamin_S_b"/>
</dbReference>
<evidence type="ECO:0000313" key="4">
    <source>
        <dbReference type="Proteomes" id="UP000509742"/>
    </source>
</evidence>
<dbReference type="SUPFAM" id="SSF54285">
    <property type="entry name" value="MoaD/ThiS"/>
    <property type="match status" value="1"/>
</dbReference>
<name>A0A6J4CZE9_9HELI</name>
<dbReference type="Proteomes" id="UP000317935">
    <property type="component" value="Chromosome"/>
</dbReference>
<dbReference type="AlphaFoldDB" id="A0A6J4CZE9"/>
<evidence type="ECO:0000313" key="2">
    <source>
        <dbReference type="EMBL" id="BCD70514.1"/>
    </source>
</evidence>
<dbReference type="Gene3D" id="3.10.20.30">
    <property type="match status" value="1"/>
</dbReference>
<dbReference type="GeneID" id="56928375"/>
<accession>A0A6J4CZE9</accession>
<organism evidence="2 3">
    <name type="scientific">Helicobacter suis</name>
    <dbReference type="NCBI Taxonomy" id="104628"/>
    <lineage>
        <taxon>Bacteria</taxon>
        <taxon>Pseudomonadati</taxon>
        <taxon>Campylobacterota</taxon>
        <taxon>Epsilonproteobacteria</taxon>
        <taxon>Campylobacterales</taxon>
        <taxon>Helicobacteraceae</taxon>
        <taxon>Helicobacter</taxon>
    </lineage>
</organism>
<dbReference type="InterPro" id="IPR012675">
    <property type="entry name" value="Beta-grasp_dom_sf"/>
</dbReference>
<dbReference type="Proteomes" id="UP000509742">
    <property type="component" value="Chromosome"/>
</dbReference>
<evidence type="ECO:0000313" key="3">
    <source>
        <dbReference type="Proteomes" id="UP000317935"/>
    </source>
</evidence>
<evidence type="ECO:0000313" key="1">
    <source>
        <dbReference type="EMBL" id="BCD45657.1"/>
    </source>
</evidence>
<dbReference type="RefSeq" id="WP_006564137.1">
    <property type="nucleotide sequence ID" value="NZ_AP019774.1"/>
</dbReference>
<protein>
    <submittedName>
        <fullName evidence="2">Molybdopterin converting factor, subunit 1 MoaD</fullName>
    </submittedName>
</protein>
<sequence>MVYVKFLGPIKEETFEVEASNLEGLRQILHEKQNLHSWLSVSAVAINGELIEDIHTPLRAGDEVVFLPPVCGG</sequence>
<gene>
    <name evidence="2" type="primary">moaD</name>
    <name evidence="1" type="ORF">NHP190020_06960</name>
    <name evidence="2" type="ORF">SNTW_11590</name>
</gene>
<dbReference type="Pfam" id="PF02597">
    <property type="entry name" value="ThiS"/>
    <property type="match status" value="1"/>
</dbReference>
<dbReference type="InterPro" id="IPR003749">
    <property type="entry name" value="ThiS/MoaD-like"/>
</dbReference>
<proteinExistence type="predicted"/>
<dbReference type="EMBL" id="AP019774">
    <property type="protein sequence ID" value="BCD70514.1"/>
    <property type="molecule type" value="Genomic_DNA"/>
</dbReference>
<dbReference type="OrthoDB" id="5339935at2"/>
<keyword evidence="4" id="KW-1185">Reference proteome</keyword>
<reference evidence="2 3" key="1">
    <citation type="submission" date="2019-06" db="EMBL/GenBank/DDBJ databases">
        <title>Complete genome sequence of Helicobacter suis SNTW101c.</title>
        <authorList>
            <person name="Rimbara E."/>
            <person name="Suzuki M."/>
            <person name="Matsui H."/>
            <person name="Nakamura M."/>
            <person name="Mori S."/>
            <person name="Shibayama K."/>
        </authorList>
    </citation>
    <scope>NUCLEOTIDE SEQUENCE [LARGE SCALE GENOMIC DNA]</scope>
    <source>
        <strain evidence="2 3">SNTW101c</strain>
    </source>
</reference>
<reference evidence="1 4" key="2">
    <citation type="submission" date="2020-04" db="EMBL/GenBank/DDBJ databases">
        <title>Genomic analysis of gastric non-Helicobacter pylori Helicobacters isolated in Japan.</title>
        <authorList>
            <person name="Suzuki M."/>
            <person name="Rimbara E."/>
        </authorList>
    </citation>
    <scope>NUCLEOTIDE SEQUENCE [LARGE SCALE GENOMIC DNA]</scope>
    <source>
        <strain evidence="1 4">NHP19-0020</strain>
    </source>
</reference>
<dbReference type="EMBL" id="AP023036">
    <property type="protein sequence ID" value="BCD45657.1"/>
    <property type="molecule type" value="Genomic_DNA"/>
</dbReference>